<proteinExistence type="predicted"/>
<name>A0A6F8XL55_9ACTN</name>
<evidence type="ECO:0000259" key="3">
    <source>
        <dbReference type="PROSITE" id="PS51462"/>
    </source>
</evidence>
<dbReference type="Pfam" id="PF00293">
    <property type="entry name" value="NUDIX"/>
    <property type="match status" value="1"/>
</dbReference>
<dbReference type="SUPFAM" id="SSF55811">
    <property type="entry name" value="Nudix"/>
    <property type="match status" value="1"/>
</dbReference>
<dbReference type="PROSITE" id="PS51462">
    <property type="entry name" value="NUDIX"/>
    <property type="match status" value="1"/>
</dbReference>
<dbReference type="KEGG" id="pfla:Pflav_009290"/>
<dbReference type="PANTHER" id="PTHR43046">
    <property type="entry name" value="GDP-MANNOSE MANNOSYL HYDROLASE"/>
    <property type="match status" value="1"/>
</dbReference>
<reference evidence="4 5" key="1">
    <citation type="submission" date="2020-03" db="EMBL/GenBank/DDBJ databases">
        <title>Whole genome shotgun sequence of Phytohabitans flavus NBRC 107702.</title>
        <authorList>
            <person name="Komaki H."/>
            <person name="Tamura T."/>
        </authorList>
    </citation>
    <scope>NUCLEOTIDE SEQUENCE [LARGE SCALE GENOMIC DNA]</scope>
    <source>
        <strain evidence="4 5">NBRC 107702</strain>
    </source>
</reference>
<dbReference type="EMBL" id="AP022870">
    <property type="protein sequence ID" value="BCB74519.1"/>
    <property type="molecule type" value="Genomic_DNA"/>
</dbReference>
<keyword evidence="5" id="KW-1185">Reference proteome</keyword>
<organism evidence="4 5">
    <name type="scientific">Phytohabitans flavus</name>
    <dbReference type="NCBI Taxonomy" id="1076124"/>
    <lineage>
        <taxon>Bacteria</taxon>
        <taxon>Bacillati</taxon>
        <taxon>Actinomycetota</taxon>
        <taxon>Actinomycetes</taxon>
        <taxon>Micromonosporales</taxon>
        <taxon>Micromonosporaceae</taxon>
    </lineage>
</organism>
<dbReference type="GO" id="GO:0016787">
    <property type="term" value="F:hydrolase activity"/>
    <property type="evidence" value="ECO:0007669"/>
    <property type="project" value="UniProtKB-KW"/>
</dbReference>
<evidence type="ECO:0000256" key="2">
    <source>
        <dbReference type="ARBA" id="ARBA00022801"/>
    </source>
</evidence>
<comment type="cofactor">
    <cofactor evidence="1">
        <name>Mg(2+)</name>
        <dbReference type="ChEBI" id="CHEBI:18420"/>
    </cofactor>
</comment>
<evidence type="ECO:0000313" key="4">
    <source>
        <dbReference type="EMBL" id="BCB74519.1"/>
    </source>
</evidence>
<feature type="domain" description="Nudix hydrolase" evidence="3">
    <location>
        <begin position="4"/>
        <end position="144"/>
    </location>
</feature>
<evidence type="ECO:0000313" key="5">
    <source>
        <dbReference type="Proteomes" id="UP000502508"/>
    </source>
</evidence>
<evidence type="ECO:0000256" key="1">
    <source>
        <dbReference type="ARBA" id="ARBA00001946"/>
    </source>
</evidence>
<dbReference type="Gene3D" id="3.90.79.10">
    <property type="entry name" value="Nucleoside Triphosphate Pyrophosphohydrolase"/>
    <property type="match status" value="1"/>
</dbReference>
<dbReference type="Proteomes" id="UP000502508">
    <property type="component" value="Chromosome"/>
</dbReference>
<dbReference type="InterPro" id="IPR000086">
    <property type="entry name" value="NUDIX_hydrolase_dom"/>
</dbReference>
<dbReference type="InterPro" id="IPR015797">
    <property type="entry name" value="NUDIX_hydrolase-like_dom_sf"/>
</dbReference>
<keyword evidence="2" id="KW-0378">Hydrolase</keyword>
<dbReference type="PANTHER" id="PTHR43046:SF14">
    <property type="entry name" value="MUTT_NUDIX FAMILY PROTEIN"/>
    <property type="match status" value="1"/>
</dbReference>
<sequence length="146" mass="16129">MRKIVRRSVRAILIDEDDRLVLIKRIKPGSSPYWTTPGGGLESTDATLEAALRRELREELGAEADGFAQVFLFTAPDGDGVSVQHFFACRLVRLHEAERTGPEYADPSRGGYELDRVTIDELSAVDLKPDVLKGFIASNEEALLSV</sequence>
<gene>
    <name evidence="4" type="ORF">Pflav_009290</name>
</gene>
<dbReference type="RefSeq" id="WP_173033931.1">
    <property type="nucleotide sequence ID" value="NZ_AP022870.1"/>
</dbReference>
<reference evidence="4 5" key="2">
    <citation type="submission" date="2020-03" db="EMBL/GenBank/DDBJ databases">
        <authorList>
            <person name="Ichikawa N."/>
            <person name="Kimura A."/>
            <person name="Kitahashi Y."/>
            <person name="Uohara A."/>
        </authorList>
    </citation>
    <scope>NUCLEOTIDE SEQUENCE [LARGE SCALE GENOMIC DNA]</scope>
    <source>
        <strain evidence="4 5">NBRC 107702</strain>
    </source>
</reference>
<accession>A0A6F8XL55</accession>
<dbReference type="CDD" id="cd04669">
    <property type="entry name" value="NUDIX_Hydrolase"/>
    <property type="match status" value="1"/>
</dbReference>
<protein>
    <recommendedName>
        <fullName evidence="3">Nudix hydrolase domain-containing protein</fullName>
    </recommendedName>
</protein>
<dbReference type="AlphaFoldDB" id="A0A6F8XL55"/>